<feature type="chain" id="PRO_5030788960" evidence="2">
    <location>
        <begin position="24"/>
        <end position="202"/>
    </location>
</feature>
<dbReference type="PANTHER" id="PTHR35869">
    <property type="entry name" value="OUTER-MEMBRANE LIPOPROTEIN CARRIER PROTEIN"/>
    <property type="match status" value="1"/>
</dbReference>
<dbReference type="Gene3D" id="2.50.20.10">
    <property type="entry name" value="Lipoprotein localisation LolA/LolB/LppX"/>
    <property type="match status" value="1"/>
</dbReference>
<dbReference type="RefSeq" id="WP_179906823.1">
    <property type="nucleotide sequence ID" value="NZ_JACBXS010000030.1"/>
</dbReference>
<reference evidence="3 4" key="1">
    <citation type="journal article" date="2000" name="Arch. Microbiol.">
        <title>Rhodobaca bogoriensis gen. nov. and sp. nov., an alkaliphilic purple nonsulfur bacterium from African Rift Valley soda lakes.</title>
        <authorList>
            <person name="Milford A.D."/>
            <person name="Achenbach L.A."/>
            <person name="Jung D.O."/>
            <person name="Madigan M.T."/>
        </authorList>
    </citation>
    <scope>NUCLEOTIDE SEQUENCE [LARGE SCALE GENOMIC DNA]</scope>
    <source>
        <strain evidence="3 4">2376</strain>
    </source>
</reference>
<keyword evidence="1 2" id="KW-0732">Signal</keyword>
<dbReference type="Pfam" id="PF03548">
    <property type="entry name" value="LolA"/>
    <property type="match status" value="1"/>
</dbReference>
<dbReference type="PANTHER" id="PTHR35869:SF1">
    <property type="entry name" value="OUTER-MEMBRANE LIPOPROTEIN CARRIER PROTEIN"/>
    <property type="match status" value="1"/>
</dbReference>
<dbReference type="AlphaFoldDB" id="A0A7Z0I153"/>
<evidence type="ECO:0000256" key="2">
    <source>
        <dbReference type="SAM" id="SignalP"/>
    </source>
</evidence>
<sequence length="202" mass="22630">MSITRRSLLLSLPALALARPGFAQEPLSLSEISRYLNSFSTAQGDFTQINPDDTISTGRIYIRRPGRVRFEYDPPEDSLVMASGGQVAIFDGRSNQPPNQYPLRRTPLNLILAPNVDLTRDRMVVDHFADESTTSVVAQDPEYPEYGNIRLVFSANPTELRQWVITDDTRAQTTVVLGDLRFGTDLSARLFNISAEADARRR</sequence>
<dbReference type="CDD" id="cd16325">
    <property type="entry name" value="LolA"/>
    <property type="match status" value="1"/>
</dbReference>
<proteinExistence type="predicted"/>
<gene>
    <name evidence="3" type="ORF">HUK65_13605</name>
</gene>
<protein>
    <submittedName>
        <fullName evidence="3">Outer membrane lipoprotein carrier protein LolA</fullName>
    </submittedName>
</protein>
<dbReference type="EMBL" id="JACBXS010000030">
    <property type="protein sequence ID" value="NYS26026.1"/>
    <property type="molecule type" value="Genomic_DNA"/>
</dbReference>
<evidence type="ECO:0000256" key="1">
    <source>
        <dbReference type="ARBA" id="ARBA00022729"/>
    </source>
</evidence>
<dbReference type="Proteomes" id="UP000529417">
    <property type="component" value="Unassembled WGS sequence"/>
</dbReference>
<comment type="caution">
    <text evidence="3">The sequence shown here is derived from an EMBL/GenBank/DDBJ whole genome shotgun (WGS) entry which is preliminary data.</text>
</comment>
<dbReference type="SUPFAM" id="SSF89392">
    <property type="entry name" value="Prokaryotic lipoproteins and lipoprotein localization factors"/>
    <property type="match status" value="1"/>
</dbReference>
<name>A0A7Z0I153_9RHOB</name>
<feature type="signal peptide" evidence="2">
    <location>
        <begin position="1"/>
        <end position="23"/>
    </location>
</feature>
<dbReference type="InterPro" id="IPR004564">
    <property type="entry name" value="OM_lipoprot_carrier_LolA-like"/>
</dbReference>
<organism evidence="3 4">
    <name type="scientific">Rhabdonatronobacter sediminivivens</name>
    <dbReference type="NCBI Taxonomy" id="2743469"/>
    <lineage>
        <taxon>Bacteria</taxon>
        <taxon>Pseudomonadati</taxon>
        <taxon>Pseudomonadota</taxon>
        <taxon>Alphaproteobacteria</taxon>
        <taxon>Rhodobacterales</taxon>
        <taxon>Paracoccaceae</taxon>
        <taxon>Rhabdonatronobacter</taxon>
    </lineage>
</organism>
<keyword evidence="3" id="KW-0449">Lipoprotein</keyword>
<keyword evidence="4" id="KW-1185">Reference proteome</keyword>
<accession>A0A7Z0I153</accession>
<evidence type="ECO:0000313" key="4">
    <source>
        <dbReference type="Proteomes" id="UP000529417"/>
    </source>
</evidence>
<evidence type="ECO:0000313" key="3">
    <source>
        <dbReference type="EMBL" id="NYS26026.1"/>
    </source>
</evidence>
<dbReference type="InterPro" id="IPR029046">
    <property type="entry name" value="LolA/LolB/LppX"/>
</dbReference>